<evidence type="ECO:0000256" key="5">
    <source>
        <dbReference type="ARBA" id="ARBA00022695"/>
    </source>
</evidence>
<dbReference type="InterPro" id="IPR002755">
    <property type="entry name" value="DNA_primase_S"/>
</dbReference>
<evidence type="ECO:0000256" key="10">
    <source>
        <dbReference type="RuleBase" id="RU003514"/>
    </source>
</evidence>
<evidence type="ECO:0000256" key="3">
    <source>
        <dbReference type="ARBA" id="ARBA00022515"/>
    </source>
</evidence>
<protein>
    <recommendedName>
        <fullName evidence="10">DNA primase</fullName>
        <ecNumber evidence="10">2.7.7.-</ecNumber>
    </recommendedName>
</protein>
<keyword evidence="8" id="KW-0862">Zinc</keyword>
<sequence>MSGSTYNEETLPDLLPVYYRRLFPQVAFHKWLCYGDPKNFNKREISFTLHGDIYLRYQSFDTAEEFAQALHKRFPIKIDIGAVYKDTLKGNYSAVKTPVEREVVFDIDMTDYDDIRTCCSGADVCDKCWKFMIIACKILDAALREDFGFEHILWVFSGRRGIHCWVGDKKARKLDDGERSCIAEFLNVIRGGMLTRKVKLGFSVHSSLQRSLKIIDEYFDDILTEQDILGTNERLNEFLNNLETDLRPLFHDAMSSVSSTTERWNAFQSTFHRLFKEQKISKSYKNLIEEMKIYYSYPRLDINVTKSMNHLLKAPFCVHPKTGKISVPFKVKSVDKFSPKEVPTVSQLLDEVNAFDAKNKGQKTTESAEVQATNFKMKDFKKTSLFGYVAIFNEFLRALQAAALRDRSLQFGTAMEC</sequence>
<dbReference type="FunFam" id="3.90.920.10:FF:000003">
    <property type="entry name" value="DNA primase"/>
    <property type="match status" value="1"/>
</dbReference>
<dbReference type="EMBL" id="JALNTZ010000008">
    <property type="protein sequence ID" value="KAJ3643647.1"/>
    <property type="molecule type" value="Genomic_DNA"/>
</dbReference>
<comment type="caution">
    <text evidence="11">The sequence shown here is derived from an EMBL/GenBank/DDBJ whole genome shotgun (WGS) entry which is preliminary data.</text>
</comment>
<comment type="similarity">
    <text evidence="1 10">Belongs to the eukaryotic-type primase small subunit family.</text>
</comment>
<evidence type="ECO:0000256" key="1">
    <source>
        <dbReference type="ARBA" id="ARBA00009762"/>
    </source>
</evidence>
<dbReference type="PANTHER" id="PTHR10536">
    <property type="entry name" value="DNA PRIMASE SMALL SUBUNIT"/>
    <property type="match status" value="1"/>
</dbReference>
<dbReference type="SUPFAM" id="SSF56747">
    <property type="entry name" value="Prim-pol domain"/>
    <property type="match status" value="1"/>
</dbReference>
<dbReference type="InterPro" id="IPR014052">
    <property type="entry name" value="DNA_primase_ssu_euk/arc"/>
</dbReference>
<dbReference type="GO" id="GO:0046872">
    <property type="term" value="F:metal ion binding"/>
    <property type="evidence" value="ECO:0007669"/>
    <property type="project" value="UniProtKB-KW"/>
</dbReference>
<organism evidence="11 12">
    <name type="scientific">Zophobas morio</name>
    <dbReference type="NCBI Taxonomy" id="2755281"/>
    <lineage>
        <taxon>Eukaryota</taxon>
        <taxon>Metazoa</taxon>
        <taxon>Ecdysozoa</taxon>
        <taxon>Arthropoda</taxon>
        <taxon>Hexapoda</taxon>
        <taxon>Insecta</taxon>
        <taxon>Pterygota</taxon>
        <taxon>Neoptera</taxon>
        <taxon>Endopterygota</taxon>
        <taxon>Coleoptera</taxon>
        <taxon>Polyphaga</taxon>
        <taxon>Cucujiformia</taxon>
        <taxon>Tenebrionidae</taxon>
        <taxon>Zophobas</taxon>
    </lineage>
</organism>
<proteinExistence type="inferred from homology"/>
<evidence type="ECO:0000256" key="9">
    <source>
        <dbReference type="ARBA" id="ARBA00023163"/>
    </source>
</evidence>
<dbReference type="GO" id="GO:0003899">
    <property type="term" value="F:DNA-directed RNA polymerase activity"/>
    <property type="evidence" value="ECO:0007669"/>
    <property type="project" value="InterPro"/>
</dbReference>
<dbReference type="CDD" id="cd04860">
    <property type="entry name" value="AE_Prim_S"/>
    <property type="match status" value="1"/>
</dbReference>
<evidence type="ECO:0000256" key="7">
    <source>
        <dbReference type="ARBA" id="ARBA00022723"/>
    </source>
</evidence>
<evidence type="ECO:0000256" key="2">
    <source>
        <dbReference type="ARBA" id="ARBA00022478"/>
    </source>
</evidence>
<keyword evidence="6 10" id="KW-0235">DNA replication</keyword>
<keyword evidence="5" id="KW-0548">Nucleotidyltransferase</keyword>
<keyword evidence="4 10" id="KW-0808">Transferase</keyword>
<dbReference type="Proteomes" id="UP001168821">
    <property type="component" value="Unassembled WGS sequence"/>
</dbReference>
<gene>
    <name evidence="11" type="ORF">Zmor_026346</name>
</gene>
<name>A0AA38HVW7_9CUCU</name>
<keyword evidence="7" id="KW-0479">Metal-binding</keyword>
<keyword evidence="2 10" id="KW-0240">DNA-directed RNA polymerase</keyword>
<evidence type="ECO:0000256" key="8">
    <source>
        <dbReference type="ARBA" id="ARBA00022833"/>
    </source>
</evidence>
<accession>A0AA38HVW7</accession>
<evidence type="ECO:0000313" key="11">
    <source>
        <dbReference type="EMBL" id="KAJ3643647.1"/>
    </source>
</evidence>
<keyword evidence="9" id="KW-0804">Transcription</keyword>
<dbReference type="GO" id="GO:0006269">
    <property type="term" value="P:DNA replication, synthesis of primer"/>
    <property type="evidence" value="ECO:0007669"/>
    <property type="project" value="UniProtKB-KW"/>
</dbReference>
<reference evidence="11" key="1">
    <citation type="journal article" date="2023" name="G3 (Bethesda)">
        <title>Whole genome assemblies of Zophobas morio and Tenebrio molitor.</title>
        <authorList>
            <person name="Kaur S."/>
            <person name="Stinson S.A."/>
            <person name="diCenzo G.C."/>
        </authorList>
    </citation>
    <scope>NUCLEOTIDE SEQUENCE</scope>
    <source>
        <strain evidence="11">QUZm001</strain>
    </source>
</reference>
<evidence type="ECO:0000313" key="12">
    <source>
        <dbReference type="Proteomes" id="UP001168821"/>
    </source>
</evidence>
<evidence type="ECO:0000256" key="6">
    <source>
        <dbReference type="ARBA" id="ARBA00022705"/>
    </source>
</evidence>
<dbReference type="Gene3D" id="3.90.920.10">
    <property type="entry name" value="DNA primase, PRIM domain"/>
    <property type="match status" value="1"/>
</dbReference>
<dbReference type="GO" id="GO:0005658">
    <property type="term" value="C:alpha DNA polymerase:primase complex"/>
    <property type="evidence" value="ECO:0007669"/>
    <property type="project" value="UniProtKB-ARBA"/>
</dbReference>
<dbReference type="AlphaFoldDB" id="A0AA38HVW7"/>
<dbReference type="NCBIfam" id="TIGR00335">
    <property type="entry name" value="primase_sml"/>
    <property type="match status" value="1"/>
</dbReference>
<dbReference type="EC" id="2.7.7.-" evidence="10"/>
<dbReference type="Pfam" id="PF01896">
    <property type="entry name" value="DNA_primase_S"/>
    <property type="match status" value="1"/>
</dbReference>
<keyword evidence="12" id="KW-1185">Reference proteome</keyword>
<evidence type="ECO:0000256" key="4">
    <source>
        <dbReference type="ARBA" id="ARBA00022679"/>
    </source>
</evidence>
<keyword evidence="3 10" id="KW-0639">Primosome</keyword>